<dbReference type="PANTHER" id="PTHR32347:SF14">
    <property type="entry name" value="EFFLUX SYSTEM COMPONENT YKNX-RELATED"/>
    <property type="match status" value="1"/>
</dbReference>
<evidence type="ECO:0000256" key="2">
    <source>
        <dbReference type="ARBA" id="ARBA00023054"/>
    </source>
</evidence>
<dbReference type="InterPro" id="IPR050465">
    <property type="entry name" value="UPF0194_transport"/>
</dbReference>
<gene>
    <name evidence="6" type="ORF">J2S55_003958</name>
</gene>
<dbReference type="Pfam" id="PF25990">
    <property type="entry name" value="Beta-barrel_YknX"/>
    <property type="match status" value="1"/>
</dbReference>
<keyword evidence="2" id="KW-0175">Coiled coil</keyword>
<evidence type="ECO:0000256" key="1">
    <source>
        <dbReference type="ARBA" id="ARBA00004196"/>
    </source>
</evidence>
<feature type="compositionally biased region" description="Gly residues" evidence="3">
    <location>
        <begin position="180"/>
        <end position="209"/>
    </location>
</feature>
<proteinExistence type="predicted"/>
<dbReference type="RefSeq" id="WP_306862981.1">
    <property type="nucleotide sequence ID" value="NZ_JAUSRB010000002.1"/>
</dbReference>
<dbReference type="EMBL" id="JAUSRB010000002">
    <property type="protein sequence ID" value="MDP9864692.1"/>
    <property type="molecule type" value="Genomic_DNA"/>
</dbReference>
<feature type="domain" description="YknX-like beta-barrel" evidence="5">
    <location>
        <begin position="220"/>
        <end position="294"/>
    </location>
</feature>
<dbReference type="Gene3D" id="2.40.30.170">
    <property type="match status" value="1"/>
</dbReference>
<dbReference type="Gene3D" id="2.40.420.20">
    <property type="match status" value="1"/>
</dbReference>
<sequence length="393" mass="38205">MKLSTKRRALIVNGTLGVLLLGGAGIAYSSLGGGVSSADTAARTVSVARSTVVASVSASGAVESARARSLGFGSSGTVKKIYVEVGQKVTKGQILARLDDAAAQESLEAAAAALDSADDDTSTAASYAQYVNARNTYRAARRTVAGTVIKAPFAGTVTAVNGTVGGSSSASGSSSNTSSGGSGGSGGAGGSGGSGNSGGSSGPAGGSGGFIELADTRRLQLVGDFTESDITKLKVGQKASVRFDALTGVTAAGKVTQIQPTAATSNNVVQYPVTISFTDVPDEVRLGQTATVEVVVEQAENVLAVSSAVISTAGGRSTVTVLRDGRQVPTQVEVGVKGDALTEIKSGLGEGDQVVRPATTGTTQQQGGFPGLGGGGRGGGLGGGGGGLGGGGR</sequence>
<keyword evidence="7" id="KW-1185">Reference proteome</keyword>
<evidence type="ECO:0000313" key="6">
    <source>
        <dbReference type="EMBL" id="MDP9864692.1"/>
    </source>
</evidence>
<evidence type="ECO:0000259" key="4">
    <source>
        <dbReference type="Pfam" id="PF25984"/>
    </source>
</evidence>
<reference evidence="6 7" key="1">
    <citation type="submission" date="2023-07" db="EMBL/GenBank/DDBJ databases">
        <title>Sequencing the genomes of 1000 actinobacteria strains.</title>
        <authorList>
            <person name="Klenk H.-P."/>
        </authorList>
    </citation>
    <scope>NUCLEOTIDE SEQUENCE [LARGE SCALE GENOMIC DNA]</scope>
    <source>
        <strain evidence="6 7">DSM 44109</strain>
    </source>
</reference>
<accession>A0ABT9R608</accession>
<feature type="compositionally biased region" description="Low complexity" evidence="3">
    <location>
        <begin position="165"/>
        <end position="179"/>
    </location>
</feature>
<dbReference type="Proteomes" id="UP001230426">
    <property type="component" value="Unassembled WGS sequence"/>
</dbReference>
<feature type="domain" description="YknX-like barrel-sandwich hybrid" evidence="4">
    <location>
        <begin position="75"/>
        <end position="166"/>
    </location>
</feature>
<dbReference type="InterPro" id="IPR058636">
    <property type="entry name" value="Beta-barrel_YknX"/>
</dbReference>
<name>A0ABT9R608_9ACTN</name>
<organism evidence="6 7">
    <name type="scientific">Streptosporangium brasiliense</name>
    <dbReference type="NCBI Taxonomy" id="47480"/>
    <lineage>
        <taxon>Bacteria</taxon>
        <taxon>Bacillati</taxon>
        <taxon>Actinomycetota</taxon>
        <taxon>Actinomycetes</taxon>
        <taxon>Streptosporangiales</taxon>
        <taxon>Streptosporangiaceae</taxon>
        <taxon>Streptosporangium</taxon>
    </lineage>
</organism>
<evidence type="ECO:0000313" key="7">
    <source>
        <dbReference type="Proteomes" id="UP001230426"/>
    </source>
</evidence>
<comment type="caution">
    <text evidence="6">The sequence shown here is derived from an EMBL/GenBank/DDBJ whole genome shotgun (WGS) entry which is preliminary data.</text>
</comment>
<dbReference type="InterPro" id="IPR058639">
    <property type="entry name" value="BSH_YknX-like"/>
</dbReference>
<feature type="region of interest" description="Disordered" evidence="3">
    <location>
        <begin position="165"/>
        <end position="209"/>
    </location>
</feature>
<evidence type="ECO:0000259" key="5">
    <source>
        <dbReference type="Pfam" id="PF25990"/>
    </source>
</evidence>
<feature type="region of interest" description="Disordered" evidence="3">
    <location>
        <begin position="352"/>
        <end position="393"/>
    </location>
</feature>
<comment type="subcellular location">
    <subcellularLocation>
        <location evidence="1">Cell envelope</location>
    </subcellularLocation>
</comment>
<protein>
    <submittedName>
        <fullName evidence="6">Macrolide-specific efflux system membrane fusion protein</fullName>
    </submittedName>
</protein>
<dbReference type="SUPFAM" id="SSF111369">
    <property type="entry name" value="HlyD-like secretion proteins"/>
    <property type="match status" value="1"/>
</dbReference>
<dbReference type="Gene3D" id="2.40.50.100">
    <property type="match status" value="1"/>
</dbReference>
<feature type="compositionally biased region" description="Gly residues" evidence="3">
    <location>
        <begin position="368"/>
        <end position="393"/>
    </location>
</feature>
<dbReference type="PANTHER" id="PTHR32347">
    <property type="entry name" value="EFFLUX SYSTEM COMPONENT YKNX-RELATED"/>
    <property type="match status" value="1"/>
</dbReference>
<evidence type="ECO:0000256" key="3">
    <source>
        <dbReference type="SAM" id="MobiDB-lite"/>
    </source>
</evidence>
<dbReference type="Pfam" id="PF25984">
    <property type="entry name" value="BSH_YknX"/>
    <property type="match status" value="1"/>
</dbReference>